<accession>A0A0A9BS56</accession>
<reference evidence="1" key="1">
    <citation type="submission" date="2014-09" db="EMBL/GenBank/DDBJ databases">
        <authorList>
            <person name="Magalhaes I.L.F."/>
            <person name="Oliveira U."/>
            <person name="Santos F.R."/>
            <person name="Vidigal T.H.D.A."/>
            <person name="Brescovit A.D."/>
            <person name="Santos A.J."/>
        </authorList>
    </citation>
    <scope>NUCLEOTIDE SEQUENCE</scope>
    <source>
        <tissue evidence="1">Shoot tissue taken approximately 20 cm above the soil surface</tissue>
    </source>
</reference>
<sequence>MSVASGLDPGQPEV</sequence>
<proteinExistence type="predicted"/>
<reference evidence="1" key="2">
    <citation type="journal article" date="2015" name="Data Brief">
        <title>Shoot transcriptome of the giant reed, Arundo donax.</title>
        <authorList>
            <person name="Barrero R.A."/>
            <person name="Guerrero F.D."/>
            <person name="Moolhuijzen P."/>
            <person name="Goolsby J.A."/>
            <person name="Tidwell J."/>
            <person name="Bellgard S.E."/>
            <person name="Bellgard M.I."/>
        </authorList>
    </citation>
    <scope>NUCLEOTIDE SEQUENCE</scope>
    <source>
        <tissue evidence="1">Shoot tissue taken approximately 20 cm above the soil surface</tissue>
    </source>
</reference>
<dbReference type="EMBL" id="GBRH01232872">
    <property type="protein sequence ID" value="JAD65023.1"/>
    <property type="molecule type" value="Transcribed_RNA"/>
</dbReference>
<protein>
    <submittedName>
        <fullName evidence="1">Uncharacterized protein</fullName>
    </submittedName>
</protein>
<name>A0A0A9BS56_ARUDO</name>
<evidence type="ECO:0000313" key="1">
    <source>
        <dbReference type="EMBL" id="JAD65023.1"/>
    </source>
</evidence>
<organism evidence="1">
    <name type="scientific">Arundo donax</name>
    <name type="common">Giant reed</name>
    <name type="synonym">Donax arundinaceus</name>
    <dbReference type="NCBI Taxonomy" id="35708"/>
    <lineage>
        <taxon>Eukaryota</taxon>
        <taxon>Viridiplantae</taxon>
        <taxon>Streptophyta</taxon>
        <taxon>Embryophyta</taxon>
        <taxon>Tracheophyta</taxon>
        <taxon>Spermatophyta</taxon>
        <taxon>Magnoliopsida</taxon>
        <taxon>Liliopsida</taxon>
        <taxon>Poales</taxon>
        <taxon>Poaceae</taxon>
        <taxon>PACMAD clade</taxon>
        <taxon>Arundinoideae</taxon>
        <taxon>Arundineae</taxon>
        <taxon>Arundo</taxon>
    </lineage>
</organism>